<keyword evidence="3" id="KW-1185">Reference proteome</keyword>
<feature type="non-terminal residue" evidence="2">
    <location>
        <position position="1"/>
    </location>
</feature>
<proteinExistence type="predicted"/>
<feature type="transmembrane region" description="Helical" evidence="1">
    <location>
        <begin position="43"/>
        <end position="66"/>
    </location>
</feature>
<comment type="caution">
    <text evidence="2">The sequence shown here is derived from an EMBL/GenBank/DDBJ whole genome shotgun (WGS) entry which is preliminary data.</text>
</comment>
<protein>
    <submittedName>
        <fullName evidence="2">Uncharacterized protein</fullName>
    </submittedName>
</protein>
<organism evidence="2 3">
    <name type="scientific">Paragonimus westermani</name>
    <dbReference type="NCBI Taxonomy" id="34504"/>
    <lineage>
        <taxon>Eukaryota</taxon>
        <taxon>Metazoa</taxon>
        <taxon>Spiralia</taxon>
        <taxon>Lophotrochozoa</taxon>
        <taxon>Platyhelminthes</taxon>
        <taxon>Trematoda</taxon>
        <taxon>Digenea</taxon>
        <taxon>Plagiorchiida</taxon>
        <taxon>Troglotremata</taxon>
        <taxon>Troglotrematidae</taxon>
        <taxon>Paragonimus</taxon>
    </lineage>
</organism>
<sequence length="70" mass="7370">LDITRRSSTAQCTIAFNIIAIIVLLIAAIIYLVLIFADVDNTTVLLILSFVLVAVGLLSYIIACACGSVG</sequence>
<gene>
    <name evidence="2" type="ORF">DEA37_0006459</name>
</gene>
<reference evidence="2 3" key="1">
    <citation type="journal article" date="2019" name="Gigascience">
        <title>Whole-genome sequence of the oriental lung fluke Paragonimus westermani.</title>
        <authorList>
            <person name="Oey H."/>
            <person name="Zakrzewski M."/>
            <person name="Narain K."/>
            <person name="Devi K.R."/>
            <person name="Agatsuma T."/>
            <person name="Nawaratna S."/>
            <person name="Gobert G.N."/>
            <person name="Jones M.K."/>
            <person name="Ragan M.A."/>
            <person name="McManus D.P."/>
            <person name="Krause L."/>
        </authorList>
    </citation>
    <scope>NUCLEOTIDE SEQUENCE [LARGE SCALE GENOMIC DNA]</scope>
    <source>
        <strain evidence="2 3">IND2009</strain>
    </source>
</reference>
<evidence type="ECO:0000313" key="2">
    <source>
        <dbReference type="EMBL" id="KAA3675915.1"/>
    </source>
</evidence>
<dbReference type="AlphaFoldDB" id="A0A5J4NK29"/>
<feature type="transmembrane region" description="Helical" evidence="1">
    <location>
        <begin position="12"/>
        <end position="37"/>
    </location>
</feature>
<accession>A0A5J4NK29</accession>
<dbReference type="Proteomes" id="UP000324629">
    <property type="component" value="Unassembled WGS sequence"/>
</dbReference>
<keyword evidence="1" id="KW-0812">Transmembrane</keyword>
<keyword evidence="1" id="KW-0472">Membrane</keyword>
<name>A0A5J4NK29_9TREM</name>
<evidence type="ECO:0000256" key="1">
    <source>
        <dbReference type="SAM" id="Phobius"/>
    </source>
</evidence>
<feature type="non-terminal residue" evidence="2">
    <location>
        <position position="70"/>
    </location>
</feature>
<dbReference type="EMBL" id="QNGE01002245">
    <property type="protein sequence ID" value="KAA3675915.1"/>
    <property type="molecule type" value="Genomic_DNA"/>
</dbReference>
<keyword evidence="1" id="KW-1133">Transmembrane helix</keyword>
<evidence type="ECO:0000313" key="3">
    <source>
        <dbReference type="Proteomes" id="UP000324629"/>
    </source>
</evidence>